<dbReference type="Pfam" id="PF00293">
    <property type="entry name" value="NUDIX"/>
    <property type="match status" value="1"/>
</dbReference>
<dbReference type="PROSITE" id="PS00893">
    <property type="entry name" value="NUDIX_BOX"/>
    <property type="match status" value="1"/>
</dbReference>
<evidence type="ECO:0000256" key="1">
    <source>
        <dbReference type="ARBA" id="ARBA00001946"/>
    </source>
</evidence>
<dbReference type="PROSITE" id="PS51462">
    <property type="entry name" value="NUDIX"/>
    <property type="match status" value="1"/>
</dbReference>
<comment type="similarity">
    <text evidence="3">Belongs to the Nudix hydrolase family.</text>
</comment>
<comment type="cofactor">
    <cofactor evidence="1">
        <name>Mg(2+)</name>
        <dbReference type="ChEBI" id="CHEBI:18420"/>
    </cofactor>
</comment>
<dbReference type="InterPro" id="IPR000086">
    <property type="entry name" value="NUDIX_hydrolase_dom"/>
</dbReference>
<gene>
    <name evidence="5" type="ORF">WJT86_08420</name>
</gene>
<dbReference type="CDD" id="cd04680">
    <property type="entry name" value="NUDIX_Hydrolase"/>
    <property type="match status" value="1"/>
</dbReference>
<evidence type="ECO:0000256" key="3">
    <source>
        <dbReference type="RuleBase" id="RU003476"/>
    </source>
</evidence>
<comment type="caution">
    <text evidence="5">The sequence shown here is derived from an EMBL/GenBank/DDBJ whole genome shotgun (WGS) entry which is preliminary data.</text>
</comment>
<feature type="domain" description="Nudix hydrolase" evidence="4">
    <location>
        <begin position="45"/>
        <end position="171"/>
    </location>
</feature>
<reference evidence="5 6" key="1">
    <citation type="submission" date="2024-04" db="EMBL/GenBank/DDBJ databases">
        <title>A novel species isolated from cricket.</title>
        <authorList>
            <person name="Wang H.-C."/>
        </authorList>
    </citation>
    <scope>NUCLEOTIDE SEQUENCE [LARGE SCALE GENOMIC DNA]</scope>
    <source>
        <strain evidence="5 6">WL0021</strain>
    </source>
</reference>
<dbReference type="PANTHER" id="PTHR43046">
    <property type="entry name" value="GDP-MANNOSE MANNOSYL HYDROLASE"/>
    <property type="match status" value="1"/>
</dbReference>
<dbReference type="InterPro" id="IPR020476">
    <property type="entry name" value="Nudix_hydrolase"/>
</dbReference>
<evidence type="ECO:0000313" key="6">
    <source>
        <dbReference type="Proteomes" id="UP001418637"/>
    </source>
</evidence>
<dbReference type="SUPFAM" id="SSF55811">
    <property type="entry name" value="Nudix"/>
    <property type="match status" value="1"/>
</dbReference>
<dbReference type="Proteomes" id="UP001418637">
    <property type="component" value="Unassembled WGS sequence"/>
</dbReference>
<accession>A0ABV0BJJ9</accession>
<dbReference type="PANTHER" id="PTHR43046:SF14">
    <property type="entry name" value="MUTT_NUDIX FAMILY PROTEIN"/>
    <property type="match status" value="1"/>
</dbReference>
<dbReference type="InterPro" id="IPR015797">
    <property type="entry name" value="NUDIX_hydrolase-like_dom_sf"/>
</dbReference>
<dbReference type="InterPro" id="IPR020084">
    <property type="entry name" value="NUDIX_hydrolase_CS"/>
</dbReference>
<evidence type="ECO:0000313" key="5">
    <source>
        <dbReference type="EMBL" id="MEN3931079.1"/>
    </source>
</evidence>
<proteinExistence type="inferred from homology"/>
<dbReference type="Gene3D" id="3.90.79.10">
    <property type="entry name" value="Nucleoside Triphosphate Pyrophosphohydrolase"/>
    <property type="match status" value="1"/>
</dbReference>
<dbReference type="PRINTS" id="PR00502">
    <property type="entry name" value="NUDIXFAMILY"/>
</dbReference>
<dbReference type="EMBL" id="JBBYXI010000003">
    <property type="protein sequence ID" value="MEN3931079.1"/>
    <property type="molecule type" value="Genomic_DNA"/>
</dbReference>
<sequence>MADQAKHKIPVMGQGDTVDNPSLAIRLLRKIVKAGLHIFWRFKRGLTLGVRVAVLDDQERIFLIRHTYLPGWYLPGGGVESGETVEEALTRELREEGNIEITGKPLLHGVFFNRHVSKRDHVLIYVVRDFRVIAPKKPDREIAEAGFFPINALPESTTPATRRRLAEILGKIPATSMW</sequence>
<name>A0ABV0BJJ9_9HYPH</name>
<keyword evidence="6" id="KW-1185">Reference proteome</keyword>
<organism evidence="5 6">
    <name type="scientific">Hohaiivirga grylli</name>
    <dbReference type="NCBI Taxonomy" id="3133970"/>
    <lineage>
        <taxon>Bacteria</taxon>
        <taxon>Pseudomonadati</taxon>
        <taxon>Pseudomonadota</taxon>
        <taxon>Alphaproteobacteria</taxon>
        <taxon>Hyphomicrobiales</taxon>
        <taxon>Methylobacteriaceae</taxon>
        <taxon>Hohaiivirga</taxon>
    </lineage>
</organism>
<protein>
    <submittedName>
        <fullName evidence="5">NUDIX domain-containing protein</fullName>
    </submittedName>
</protein>
<evidence type="ECO:0000259" key="4">
    <source>
        <dbReference type="PROSITE" id="PS51462"/>
    </source>
</evidence>
<keyword evidence="2 3" id="KW-0378">Hydrolase</keyword>
<evidence type="ECO:0000256" key="2">
    <source>
        <dbReference type="ARBA" id="ARBA00022801"/>
    </source>
</evidence>